<feature type="domain" description="YgjP-like metallopeptidase" evidence="1">
    <location>
        <begin position="17"/>
        <end position="66"/>
    </location>
</feature>
<accession>A0AAI9K5T7</accession>
<dbReference type="PANTHER" id="PTHR30399:SF1">
    <property type="entry name" value="UTP PYROPHOSPHATASE"/>
    <property type="match status" value="1"/>
</dbReference>
<dbReference type="Proteomes" id="UP000660047">
    <property type="component" value="Unassembled WGS sequence"/>
</dbReference>
<dbReference type="CDD" id="cd07344">
    <property type="entry name" value="M48_yhfN_like"/>
    <property type="match status" value="1"/>
</dbReference>
<evidence type="ECO:0000313" key="3">
    <source>
        <dbReference type="Proteomes" id="UP000660047"/>
    </source>
</evidence>
<evidence type="ECO:0000259" key="1">
    <source>
        <dbReference type="Pfam" id="PF01863"/>
    </source>
</evidence>
<protein>
    <recommendedName>
        <fullName evidence="1">YgjP-like metallopeptidase domain-containing protein</fullName>
    </recommendedName>
</protein>
<dbReference type="InterPro" id="IPR053136">
    <property type="entry name" value="UTP_pyrophosphatase-like"/>
</dbReference>
<evidence type="ECO:0000313" key="2">
    <source>
        <dbReference type="EMBL" id="GFO95112.1"/>
    </source>
</evidence>
<dbReference type="Pfam" id="PF01863">
    <property type="entry name" value="YgjP-like"/>
    <property type="match status" value="2"/>
</dbReference>
<dbReference type="RefSeq" id="WP_055222321.1">
    <property type="nucleotide sequence ID" value="NZ_BLYL01000014.1"/>
</dbReference>
<comment type="caution">
    <text evidence="2">The sequence shown here is derived from an EMBL/GenBank/DDBJ whole genome shotgun (WGS) entry which is preliminary data.</text>
</comment>
<organism evidence="2 3">
    <name type="scientific">Coprococcus eutactus</name>
    <dbReference type="NCBI Taxonomy" id="33043"/>
    <lineage>
        <taxon>Bacteria</taxon>
        <taxon>Bacillati</taxon>
        <taxon>Bacillota</taxon>
        <taxon>Clostridia</taxon>
        <taxon>Lachnospirales</taxon>
        <taxon>Lachnospiraceae</taxon>
        <taxon>Coprococcus</taxon>
    </lineage>
</organism>
<feature type="domain" description="YgjP-like metallopeptidase" evidence="1">
    <location>
        <begin position="69"/>
        <end position="183"/>
    </location>
</feature>
<dbReference type="EMBL" id="BLYL01000014">
    <property type="protein sequence ID" value="GFO95112.1"/>
    <property type="molecule type" value="Genomic_DNA"/>
</dbReference>
<proteinExistence type="predicted"/>
<dbReference type="AlphaFoldDB" id="A0AAI9K5T7"/>
<dbReference type="Gene3D" id="3.30.2010.10">
    <property type="entry name" value="Metalloproteases ('zincins'), catalytic domain"/>
    <property type="match status" value="1"/>
</dbReference>
<reference evidence="2" key="1">
    <citation type="submission" date="2020-06" db="EMBL/GenBank/DDBJ databases">
        <title>Characterization of fructooligosaccharide metabolism and fructooligosaccharide-degrading enzymes in human commensal butyrate producers.</title>
        <authorList>
            <person name="Tanno H."/>
            <person name="Fujii T."/>
            <person name="Hirano K."/>
            <person name="Maeno S."/>
            <person name="Tonozuka T."/>
            <person name="Sakamoto M."/>
            <person name="Ohkuma M."/>
            <person name="Tochio T."/>
            <person name="Endo A."/>
        </authorList>
    </citation>
    <scope>NUCLEOTIDE SEQUENCE</scope>
    <source>
        <strain evidence="2">JCM 31265</strain>
    </source>
</reference>
<sequence length="186" mass="21721">MNNSDKFEYSVVRSRRKSICIEIDRDLNIKVRAPLRMTDSQIQSFVDSRQNWIRSHLEIMQKRISNMSDEKNPSTALTDADIKALSEQARIYIPSRVEHFAQIIGVTYGRITIRHQKTRWGSCSSSGNLNFNCALMNTTPEIIDYVVVHELCHRKQMNHSALFWAEVEKILPNYKELRSALKNYRC</sequence>
<gene>
    <name evidence="2" type="ORF">COEU31_21580</name>
</gene>
<dbReference type="PANTHER" id="PTHR30399">
    <property type="entry name" value="UNCHARACTERIZED PROTEIN YGJP"/>
    <property type="match status" value="1"/>
</dbReference>
<name>A0AAI9K5T7_9FIRM</name>
<dbReference type="InterPro" id="IPR002725">
    <property type="entry name" value="YgjP-like_metallopeptidase"/>
</dbReference>